<organism evidence="4 5">
    <name type="scientific">Natrialba taiwanensis DSM 12281</name>
    <dbReference type="NCBI Taxonomy" id="1230458"/>
    <lineage>
        <taxon>Archaea</taxon>
        <taxon>Methanobacteriati</taxon>
        <taxon>Methanobacteriota</taxon>
        <taxon>Stenosarchaea group</taxon>
        <taxon>Halobacteria</taxon>
        <taxon>Halobacteriales</taxon>
        <taxon>Natrialbaceae</taxon>
        <taxon>Natrialba</taxon>
    </lineage>
</organism>
<name>M0A5P0_9EURY</name>
<dbReference type="PATRIC" id="fig|1230458.4.peg.1708"/>
<comment type="caution">
    <text evidence="4">The sequence shown here is derived from an EMBL/GenBank/DDBJ whole genome shotgun (WGS) entry which is preliminary data.</text>
</comment>
<dbReference type="OrthoDB" id="206550at2157"/>
<evidence type="ECO:0000256" key="1">
    <source>
        <dbReference type="SAM" id="MobiDB-lite"/>
    </source>
</evidence>
<feature type="region of interest" description="Disordered" evidence="1">
    <location>
        <begin position="133"/>
        <end position="156"/>
    </location>
</feature>
<dbReference type="Proteomes" id="UP000011648">
    <property type="component" value="Unassembled WGS sequence"/>
</dbReference>
<dbReference type="InterPro" id="IPR025403">
    <property type="entry name" value="TgpA-like_C"/>
</dbReference>
<keyword evidence="2" id="KW-0472">Membrane</keyword>
<dbReference type="STRING" id="1230458.C484_08568"/>
<sequence length="231" mass="24637">MRQNRSVLIATAFLSILTLGVTASVLETTPITTTYDVSAESSAPGGLSIMDVLLLLVVSFFDLFGIEFDPAILGTGTGSWAGGLGLLLALLRSAALPLVGIGAVVAVLLLVSRRVPESSAVIGLSALATRRRSATRSARSDETGESWPPAEPESGVAEAWVEMTEPLEPDRPHCRTPTEWAETAIDAGFDESAVTAVTELFRETRYGEAAETTAYRRKARRELERLDGDSE</sequence>
<protein>
    <recommendedName>
        <fullName evidence="3">Protein-glutamine gamma-glutamyltransferase-like C-terminal domain-containing protein</fullName>
    </recommendedName>
</protein>
<keyword evidence="2" id="KW-1133">Transmembrane helix</keyword>
<reference evidence="4 5" key="1">
    <citation type="journal article" date="2014" name="PLoS Genet.">
        <title>Phylogenetically driven sequencing of extremely halophilic archaea reveals strategies for static and dynamic osmo-response.</title>
        <authorList>
            <person name="Becker E.A."/>
            <person name="Seitzer P.M."/>
            <person name="Tritt A."/>
            <person name="Larsen D."/>
            <person name="Krusor M."/>
            <person name="Yao A.I."/>
            <person name="Wu D."/>
            <person name="Madern D."/>
            <person name="Eisen J.A."/>
            <person name="Darling A.E."/>
            <person name="Facciotti M.T."/>
        </authorList>
    </citation>
    <scope>NUCLEOTIDE SEQUENCE [LARGE SCALE GENOMIC DNA]</scope>
    <source>
        <strain evidence="4 5">DSM 12281</strain>
    </source>
</reference>
<keyword evidence="5" id="KW-1185">Reference proteome</keyword>
<evidence type="ECO:0000313" key="4">
    <source>
        <dbReference type="EMBL" id="ELY92668.1"/>
    </source>
</evidence>
<feature type="transmembrane region" description="Helical" evidence="2">
    <location>
        <begin position="94"/>
        <end position="111"/>
    </location>
</feature>
<dbReference type="EMBL" id="AOIL01000028">
    <property type="protein sequence ID" value="ELY92668.1"/>
    <property type="molecule type" value="Genomic_DNA"/>
</dbReference>
<dbReference type="AlphaFoldDB" id="M0A5P0"/>
<feature type="transmembrane region" description="Helical" evidence="2">
    <location>
        <begin position="71"/>
        <end position="88"/>
    </location>
</feature>
<proteinExistence type="predicted"/>
<evidence type="ECO:0000313" key="5">
    <source>
        <dbReference type="Proteomes" id="UP000011648"/>
    </source>
</evidence>
<dbReference type="Pfam" id="PF13559">
    <property type="entry name" value="DUF4129"/>
    <property type="match status" value="1"/>
</dbReference>
<dbReference type="RefSeq" id="WP_006825488.1">
    <property type="nucleotide sequence ID" value="NZ_AOIL01000028.1"/>
</dbReference>
<gene>
    <name evidence="4" type="ORF">C484_08568</name>
</gene>
<accession>M0A5P0</accession>
<feature type="transmembrane region" description="Helical" evidence="2">
    <location>
        <begin position="47"/>
        <end position="64"/>
    </location>
</feature>
<evidence type="ECO:0000259" key="3">
    <source>
        <dbReference type="Pfam" id="PF13559"/>
    </source>
</evidence>
<evidence type="ECO:0000256" key="2">
    <source>
        <dbReference type="SAM" id="Phobius"/>
    </source>
</evidence>
<feature type="domain" description="Protein-glutamine gamma-glutamyltransferase-like C-terminal" evidence="3">
    <location>
        <begin position="161"/>
        <end position="224"/>
    </location>
</feature>
<keyword evidence="2" id="KW-0812">Transmembrane</keyword>